<feature type="non-terminal residue" evidence="1">
    <location>
        <position position="63"/>
    </location>
</feature>
<keyword evidence="2" id="KW-1185">Reference proteome</keyword>
<comment type="caution">
    <text evidence="1">The sequence shown here is derived from an EMBL/GenBank/DDBJ whole genome shotgun (WGS) entry which is preliminary data.</text>
</comment>
<dbReference type="EMBL" id="JAMKFB020000010">
    <property type="protein sequence ID" value="KAL0183380.1"/>
    <property type="molecule type" value="Genomic_DNA"/>
</dbReference>
<evidence type="ECO:0000313" key="2">
    <source>
        <dbReference type="Proteomes" id="UP001529510"/>
    </source>
</evidence>
<feature type="non-terminal residue" evidence="1">
    <location>
        <position position="1"/>
    </location>
</feature>
<reference evidence="1 2" key="1">
    <citation type="submission" date="2024-05" db="EMBL/GenBank/DDBJ databases">
        <title>Genome sequencing and assembly of Indian major carp, Cirrhinus mrigala (Hamilton, 1822).</title>
        <authorList>
            <person name="Mohindra V."/>
            <person name="Chowdhury L.M."/>
            <person name="Lal K."/>
            <person name="Jena J.K."/>
        </authorList>
    </citation>
    <scope>NUCLEOTIDE SEQUENCE [LARGE SCALE GENOMIC DNA]</scope>
    <source>
        <strain evidence="1">CM1030</strain>
        <tissue evidence="1">Blood</tissue>
    </source>
</reference>
<evidence type="ECO:0000313" key="1">
    <source>
        <dbReference type="EMBL" id="KAL0183380.1"/>
    </source>
</evidence>
<name>A0ABD0QBA6_CIRMR</name>
<gene>
    <name evidence="1" type="ORF">M9458_022755</name>
</gene>
<protein>
    <submittedName>
        <fullName evidence="1">Uncharacterized protein</fullName>
    </submittedName>
</protein>
<accession>A0ABD0QBA6</accession>
<dbReference type="Proteomes" id="UP001529510">
    <property type="component" value="Unassembled WGS sequence"/>
</dbReference>
<sequence length="63" mass="6929">TVSAFGNTATPLFVYAAVCTKVMSEMATIGRDARREGNRCELVAEGFGHVDYQFDKRVNVSQL</sequence>
<proteinExistence type="predicted"/>
<organism evidence="1 2">
    <name type="scientific">Cirrhinus mrigala</name>
    <name type="common">Mrigala</name>
    <dbReference type="NCBI Taxonomy" id="683832"/>
    <lineage>
        <taxon>Eukaryota</taxon>
        <taxon>Metazoa</taxon>
        <taxon>Chordata</taxon>
        <taxon>Craniata</taxon>
        <taxon>Vertebrata</taxon>
        <taxon>Euteleostomi</taxon>
        <taxon>Actinopterygii</taxon>
        <taxon>Neopterygii</taxon>
        <taxon>Teleostei</taxon>
        <taxon>Ostariophysi</taxon>
        <taxon>Cypriniformes</taxon>
        <taxon>Cyprinidae</taxon>
        <taxon>Labeoninae</taxon>
        <taxon>Labeonini</taxon>
        <taxon>Cirrhinus</taxon>
    </lineage>
</organism>
<dbReference type="AlphaFoldDB" id="A0ABD0QBA6"/>